<dbReference type="OrthoDB" id="3683454at2"/>
<evidence type="ECO:0000313" key="1">
    <source>
        <dbReference type="EMBL" id="REH55814.1"/>
    </source>
</evidence>
<comment type="caution">
    <text evidence="1">The sequence shown here is derived from an EMBL/GenBank/DDBJ whole genome shotgun (WGS) entry which is preliminary data.</text>
</comment>
<dbReference type="AlphaFoldDB" id="A0A3E0IAP7"/>
<name>A0A3E0IAP7_9PSEU</name>
<proteinExistence type="predicted"/>
<dbReference type="RefSeq" id="WP_116172657.1">
    <property type="nucleotide sequence ID" value="NZ_CP144375.1"/>
</dbReference>
<gene>
    <name evidence="1" type="ORF">BCF44_101840</name>
</gene>
<dbReference type="Proteomes" id="UP000256269">
    <property type="component" value="Unassembled WGS sequence"/>
</dbReference>
<reference evidence="1 2" key="1">
    <citation type="submission" date="2018-08" db="EMBL/GenBank/DDBJ databases">
        <title>Genomic Encyclopedia of Archaeal and Bacterial Type Strains, Phase II (KMG-II): from individual species to whole genera.</title>
        <authorList>
            <person name="Goeker M."/>
        </authorList>
    </citation>
    <scope>NUCLEOTIDE SEQUENCE [LARGE SCALE GENOMIC DNA]</scope>
    <source>
        <strain evidence="1 2">DSM 45791</strain>
    </source>
</reference>
<organism evidence="1 2">
    <name type="scientific">Kutzneria buriramensis</name>
    <dbReference type="NCBI Taxonomy" id="1045776"/>
    <lineage>
        <taxon>Bacteria</taxon>
        <taxon>Bacillati</taxon>
        <taxon>Actinomycetota</taxon>
        <taxon>Actinomycetes</taxon>
        <taxon>Pseudonocardiales</taxon>
        <taxon>Pseudonocardiaceae</taxon>
        <taxon>Kutzneria</taxon>
    </lineage>
</organism>
<sequence>MLAERQPTWTLQIGVRPDVRTALFLRDVLALSVPDDPYPLTDPWVPVLPAPGVDRAAVEAEWLHWFDGVLDGMPIGDDRWMSRWPAVCRALGALIEPIRQWDAQLTRHELRHGRHRDSSRMWITDLVSDVGTELERAVRPFHLTITELPVRGQFWMRRGFNQVLASPALIDNTAAFSWALRPVLREIA</sequence>
<accession>A0A3E0IAP7</accession>
<keyword evidence="2" id="KW-1185">Reference proteome</keyword>
<evidence type="ECO:0000313" key="2">
    <source>
        <dbReference type="Proteomes" id="UP000256269"/>
    </source>
</evidence>
<dbReference type="EMBL" id="QUNO01000001">
    <property type="protein sequence ID" value="REH55814.1"/>
    <property type="molecule type" value="Genomic_DNA"/>
</dbReference>
<protein>
    <submittedName>
        <fullName evidence="1">Uncharacterized protein</fullName>
    </submittedName>
</protein>